<evidence type="ECO:0000313" key="1">
    <source>
        <dbReference type="EMBL" id="MBP0616203.1"/>
    </source>
</evidence>
<dbReference type="Proteomes" id="UP000678276">
    <property type="component" value="Unassembled WGS sequence"/>
</dbReference>
<gene>
    <name evidence="1" type="ORF">J6595_11470</name>
</gene>
<protein>
    <submittedName>
        <fullName evidence="1">DNA-binding protein</fullName>
    </submittedName>
</protein>
<keyword evidence="2" id="KW-1185">Reference proteome</keyword>
<comment type="caution">
    <text evidence="1">The sequence shown here is derived from an EMBL/GenBank/DDBJ whole genome shotgun (WGS) entry which is preliminary data.</text>
</comment>
<keyword evidence="1" id="KW-0238">DNA-binding</keyword>
<organism evidence="1 2">
    <name type="scientific">Jiella mangrovi</name>
    <dbReference type="NCBI Taxonomy" id="2821407"/>
    <lineage>
        <taxon>Bacteria</taxon>
        <taxon>Pseudomonadati</taxon>
        <taxon>Pseudomonadota</taxon>
        <taxon>Alphaproteobacteria</taxon>
        <taxon>Hyphomicrobiales</taxon>
        <taxon>Aurantimonadaceae</taxon>
        <taxon>Jiella</taxon>
    </lineage>
</organism>
<proteinExistence type="predicted"/>
<dbReference type="EMBL" id="JAGJCF010000006">
    <property type="protein sequence ID" value="MBP0616203.1"/>
    <property type="molecule type" value="Genomic_DNA"/>
</dbReference>
<dbReference type="RefSeq" id="WP_209594685.1">
    <property type="nucleotide sequence ID" value="NZ_JAGJCF010000006.1"/>
</dbReference>
<evidence type="ECO:0000313" key="2">
    <source>
        <dbReference type="Proteomes" id="UP000678276"/>
    </source>
</evidence>
<dbReference type="GO" id="GO:0003677">
    <property type="term" value="F:DNA binding"/>
    <property type="evidence" value="ECO:0007669"/>
    <property type="project" value="UniProtKB-KW"/>
</dbReference>
<sequence length="92" mass="10447">MSGREPKPILTDDEREDYDLSENADWLAIGNIDEDRSALQAAARTAVQDIQDQRIELVLSRKDLETLKSRAAEQGMHYRALIESILRNYADG</sequence>
<accession>A0ABS4BHH6</accession>
<name>A0ABS4BHH6_9HYPH</name>
<reference evidence="1 2" key="1">
    <citation type="submission" date="2021-04" db="EMBL/GenBank/DDBJ databases">
        <title>Whole genome sequence of Jiella sp. KSK16Y-1.</title>
        <authorList>
            <person name="Tuo L."/>
        </authorList>
    </citation>
    <scope>NUCLEOTIDE SEQUENCE [LARGE SCALE GENOMIC DNA]</scope>
    <source>
        <strain evidence="1 2">KSK16Y-1</strain>
    </source>
</reference>